<feature type="compositionally biased region" description="Low complexity" evidence="9">
    <location>
        <begin position="62"/>
        <end position="71"/>
    </location>
</feature>
<evidence type="ECO:0000313" key="11">
    <source>
        <dbReference type="Proteomes" id="UP000504623"/>
    </source>
</evidence>
<feature type="compositionally biased region" description="Basic and acidic residues" evidence="9">
    <location>
        <begin position="218"/>
        <end position="230"/>
    </location>
</feature>
<keyword evidence="8" id="KW-0862">Zinc</keyword>
<evidence type="ECO:0000256" key="2">
    <source>
        <dbReference type="ARBA" id="ARBA00004906"/>
    </source>
</evidence>
<reference evidence="12" key="1">
    <citation type="submission" date="2025-08" db="UniProtKB">
        <authorList>
            <consortium name="RefSeq"/>
        </authorList>
    </citation>
    <scope>IDENTIFICATION</scope>
    <source>
        <tissue evidence="12">Spleen</tissue>
    </source>
</reference>
<feature type="region of interest" description="Disordered" evidence="9">
    <location>
        <begin position="783"/>
        <end position="823"/>
    </location>
</feature>
<keyword evidence="7" id="KW-0833">Ubl conjugation pathway</keyword>
<dbReference type="GeneID" id="102828197"/>
<comment type="pathway">
    <text evidence="2">Protein modification; protein ubiquitination.</text>
</comment>
<dbReference type="EC" id="2.3.2.27" evidence="3"/>
<dbReference type="Gene3D" id="3.30.40.10">
    <property type="entry name" value="Zinc/RING finger domain, C3HC4 (zinc finger)"/>
    <property type="match status" value="1"/>
</dbReference>
<organism evidence="11 12">
    <name type="scientific">Chrysochloris asiatica</name>
    <name type="common">Cape golden mole</name>
    <dbReference type="NCBI Taxonomy" id="185453"/>
    <lineage>
        <taxon>Eukaryota</taxon>
        <taxon>Metazoa</taxon>
        <taxon>Chordata</taxon>
        <taxon>Craniata</taxon>
        <taxon>Vertebrata</taxon>
        <taxon>Euteleostomi</taxon>
        <taxon>Mammalia</taxon>
        <taxon>Eutheria</taxon>
        <taxon>Afrotheria</taxon>
        <taxon>Chrysochloridae</taxon>
        <taxon>Chrysochlorinae</taxon>
        <taxon>Chrysochloris</taxon>
    </lineage>
</organism>
<evidence type="ECO:0000256" key="3">
    <source>
        <dbReference type="ARBA" id="ARBA00012483"/>
    </source>
</evidence>
<dbReference type="OrthoDB" id="264354at2759"/>
<feature type="compositionally biased region" description="Basic and acidic residues" evidence="9">
    <location>
        <begin position="34"/>
        <end position="49"/>
    </location>
</feature>
<feature type="compositionally biased region" description="Polar residues" evidence="9">
    <location>
        <begin position="467"/>
        <end position="483"/>
    </location>
</feature>
<dbReference type="PANTHER" id="PTHR14471:SF5">
    <property type="entry name" value="E3 UBIQUITIN-PROTEIN LIGASE MARCHF10-RELATED"/>
    <property type="match status" value="1"/>
</dbReference>
<dbReference type="GO" id="GO:0061630">
    <property type="term" value="F:ubiquitin protein ligase activity"/>
    <property type="evidence" value="ECO:0007669"/>
    <property type="project" value="UniProtKB-EC"/>
</dbReference>
<dbReference type="InterPro" id="IPR011016">
    <property type="entry name" value="Znf_RING-CH"/>
</dbReference>
<feature type="domain" description="RING-CH-type" evidence="10">
    <location>
        <begin position="657"/>
        <end position="727"/>
    </location>
</feature>
<dbReference type="Pfam" id="PF12906">
    <property type="entry name" value="RINGv"/>
    <property type="match status" value="1"/>
</dbReference>
<feature type="region of interest" description="Disordered" evidence="9">
    <location>
        <begin position="33"/>
        <end position="234"/>
    </location>
</feature>
<comment type="catalytic activity">
    <reaction evidence="1">
        <text>S-ubiquitinyl-[E2 ubiquitin-conjugating enzyme]-L-cysteine + [acceptor protein]-L-lysine = [E2 ubiquitin-conjugating enzyme]-L-cysteine + N(6)-ubiquitinyl-[acceptor protein]-L-lysine.</text>
        <dbReference type="EC" id="2.3.2.27"/>
    </reaction>
</comment>
<keyword evidence="4" id="KW-0808">Transferase</keyword>
<sequence length="968" mass="107231">MLHEGKERQKFISDAQYLRDMQHKVDSEYQACLRRQEHRRDPTEKKRDQFWGQETSLERSRFSSGSSSRQSSGEEDPLAEPRLTAKTSSVKCDSKLPAIDQTSVKQKHKSTMTPKKPEKAGPSKPSPADQAAQILSRKRRPNLGRLTVSPETQSPRASGDRSRPKSQLMGKVSALRGADPVIQQEAPVWASDTKLKRPTRERRKLVPSSQLLITAEDTSDRANKGDDKRTLSQSEPPLVLAHAFQGANGPQVVNESLGPPVTSTTMGGPRRTPFMFRDEDFYSTLSLNSGEENDDTEEETHLEEELLLAGMHPPHSPSNHKRSRFLGTFASQSKNKPSEGDPKKRRAHSLRSELSHGSLRISNAVQPETERPSVGQRMLQDHGLLDGESTTEAVSSNSENKKTTFHSWDTKSEAKQHDGFSAGNVHADCTSTAERPGTHDYGRDWLDYLNGPRNSFDCFLSGRPTAPRSSVNSSYNPPGSLMQSPLRDNISVDFSVPFSSVHSSDSEGNSRFNIRRPLSPIRNRNPFVSAENHSDFPVNSAHEFDVRGAEDNTLTSQPQGAPLYSETLLLNPQGGLSSMDSSSASPSGIQLQGRFHMPGHPQGNIPLTFFTVSDFPSQSVNGDRTAASSFPDVREDTRIKTDPEKLKKLQESLLEEDSEEEGDLCRICQIAGGSPTNPLLEPCGCVGSLRFVHQGCLKKWLQVKITSGADLGAVRTCEMCKQGLLVDLEDFNLNEFYQKHQQSRAQNELMNSGFYLVLLLHLYEQRFAELMRLNHSRVARRRLSRNCPQPRPEENEKTVGRSPPVPVLGATARPRGASGWPPHDPSMVASASGKEVYEALKDLCVPGASPSLGTDACHIRPTRVCQVLGISQPRGRPGGFSGQGRPLVPSTRWCLPRFLNRVRRLSPEILNQERRDQVKFQPACRGPLPCRPIQRAALLHTNAKSGTQNDFFRSYLDSSCSQQVGVDG</sequence>
<feature type="region of interest" description="Disordered" evidence="9">
    <location>
        <begin position="330"/>
        <end position="375"/>
    </location>
</feature>
<dbReference type="GO" id="GO:0008270">
    <property type="term" value="F:zinc ion binding"/>
    <property type="evidence" value="ECO:0007669"/>
    <property type="project" value="UniProtKB-KW"/>
</dbReference>
<dbReference type="PROSITE" id="PS51292">
    <property type="entry name" value="ZF_RING_CH"/>
    <property type="match status" value="1"/>
</dbReference>
<keyword evidence="11" id="KW-1185">Reference proteome</keyword>
<keyword evidence="6" id="KW-0863">Zinc-finger</keyword>
<dbReference type="RefSeq" id="XP_006833787.1">
    <property type="nucleotide sequence ID" value="XM_006833724.1"/>
</dbReference>
<evidence type="ECO:0000256" key="1">
    <source>
        <dbReference type="ARBA" id="ARBA00000900"/>
    </source>
</evidence>
<evidence type="ECO:0000256" key="9">
    <source>
        <dbReference type="SAM" id="MobiDB-lite"/>
    </source>
</evidence>
<evidence type="ECO:0000256" key="7">
    <source>
        <dbReference type="ARBA" id="ARBA00022786"/>
    </source>
</evidence>
<evidence type="ECO:0000256" key="5">
    <source>
        <dbReference type="ARBA" id="ARBA00022723"/>
    </source>
</evidence>
<dbReference type="InterPro" id="IPR013083">
    <property type="entry name" value="Znf_RING/FYVE/PHD"/>
</dbReference>
<dbReference type="SUPFAM" id="SSF57850">
    <property type="entry name" value="RING/U-box"/>
    <property type="match status" value="1"/>
</dbReference>
<dbReference type="PANTHER" id="PTHR14471">
    <property type="entry name" value="MARCH7/10 E3 UBIQUITIN PROTEIN LIGASE FAMILY MEMBER"/>
    <property type="match status" value="1"/>
</dbReference>
<evidence type="ECO:0000256" key="4">
    <source>
        <dbReference type="ARBA" id="ARBA00022679"/>
    </source>
</evidence>
<dbReference type="CTD" id="162333"/>
<feature type="region of interest" description="Disordered" evidence="9">
    <location>
        <begin position="467"/>
        <end position="486"/>
    </location>
</feature>
<evidence type="ECO:0000256" key="8">
    <source>
        <dbReference type="ARBA" id="ARBA00022833"/>
    </source>
</evidence>
<evidence type="ECO:0000256" key="6">
    <source>
        <dbReference type="ARBA" id="ARBA00022771"/>
    </source>
</evidence>
<dbReference type="InterPro" id="IPR052297">
    <property type="entry name" value="RING-CH-type_E3_ubiq-ligase"/>
</dbReference>
<accession>A0A9B0T6M0</accession>
<protein>
    <recommendedName>
        <fullName evidence="3">RING-type E3 ubiquitin transferase</fullName>
        <ecNumber evidence="3">2.3.2.27</ecNumber>
    </recommendedName>
</protein>
<feature type="region of interest" description="Disordered" evidence="9">
    <location>
        <begin position="250"/>
        <end position="272"/>
    </location>
</feature>
<keyword evidence="5" id="KW-0479">Metal-binding</keyword>
<feature type="region of interest" description="Disordered" evidence="9">
    <location>
        <begin position="499"/>
        <end position="534"/>
    </location>
</feature>
<dbReference type="Proteomes" id="UP000504623">
    <property type="component" value="Unplaced"/>
</dbReference>
<evidence type="ECO:0000259" key="10">
    <source>
        <dbReference type="PROSITE" id="PS51292"/>
    </source>
</evidence>
<proteinExistence type="predicted"/>
<gene>
    <name evidence="12" type="primary">MARCH10</name>
</gene>
<evidence type="ECO:0000313" key="12">
    <source>
        <dbReference type="RefSeq" id="XP_006833787.1"/>
    </source>
</evidence>
<dbReference type="AlphaFoldDB" id="A0A9B0T6M0"/>
<feature type="compositionally biased region" description="Basic residues" evidence="9">
    <location>
        <begin position="196"/>
        <end position="205"/>
    </location>
</feature>
<name>A0A9B0T6M0_CHRAS</name>
<dbReference type="SMART" id="SM00744">
    <property type="entry name" value="RINGv"/>
    <property type="match status" value="1"/>
</dbReference>